<keyword evidence="9" id="KW-1185">Reference proteome</keyword>
<protein>
    <submittedName>
        <fullName evidence="8">Translocation/assembly module TamB domain-containing protein</fullName>
    </submittedName>
</protein>
<evidence type="ECO:0000256" key="6">
    <source>
        <dbReference type="SAM" id="Phobius"/>
    </source>
</evidence>
<feature type="compositionally biased region" description="Basic and acidic residues" evidence="5">
    <location>
        <begin position="1"/>
        <end position="10"/>
    </location>
</feature>
<comment type="caution">
    <text evidence="8">The sequence shown here is derived from an EMBL/GenBank/DDBJ whole genome shotgun (WGS) entry which is preliminary data.</text>
</comment>
<evidence type="ECO:0000313" key="8">
    <source>
        <dbReference type="EMBL" id="MEN3746520.1"/>
    </source>
</evidence>
<evidence type="ECO:0000256" key="3">
    <source>
        <dbReference type="ARBA" id="ARBA00022989"/>
    </source>
</evidence>
<dbReference type="PANTHER" id="PTHR36985">
    <property type="entry name" value="TRANSLOCATION AND ASSEMBLY MODULE SUBUNIT TAMB"/>
    <property type="match status" value="1"/>
</dbReference>
<evidence type="ECO:0000256" key="2">
    <source>
        <dbReference type="ARBA" id="ARBA00022692"/>
    </source>
</evidence>
<evidence type="ECO:0000256" key="1">
    <source>
        <dbReference type="ARBA" id="ARBA00004167"/>
    </source>
</evidence>
<evidence type="ECO:0000259" key="7">
    <source>
        <dbReference type="Pfam" id="PF04357"/>
    </source>
</evidence>
<evidence type="ECO:0000313" key="9">
    <source>
        <dbReference type="Proteomes" id="UP001427805"/>
    </source>
</evidence>
<dbReference type="Pfam" id="PF04357">
    <property type="entry name" value="TamB"/>
    <property type="match status" value="1"/>
</dbReference>
<keyword evidence="3 6" id="KW-1133">Transmembrane helix</keyword>
<proteinExistence type="predicted"/>
<reference evidence="8 9" key="1">
    <citation type="submission" date="2024-05" db="EMBL/GenBank/DDBJ databases">
        <title>Sphingomonas sp. HF-S3 16S ribosomal RNA gene Genome sequencing and assembly.</title>
        <authorList>
            <person name="Lee H."/>
        </authorList>
    </citation>
    <scope>NUCLEOTIDE SEQUENCE [LARGE SCALE GENOMIC DNA]</scope>
    <source>
        <strain evidence="8 9">HF-S3</strain>
    </source>
</reference>
<keyword evidence="2 6" id="KW-0812">Transmembrane</keyword>
<name>A0ABV0B5V0_9SPHN</name>
<dbReference type="PANTHER" id="PTHR36985:SF1">
    <property type="entry name" value="TRANSLOCATION AND ASSEMBLY MODULE SUBUNIT TAMB"/>
    <property type="match status" value="1"/>
</dbReference>
<evidence type="ECO:0000256" key="4">
    <source>
        <dbReference type="ARBA" id="ARBA00023136"/>
    </source>
</evidence>
<accession>A0ABV0B5V0</accession>
<dbReference type="InterPro" id="IPR007452">
    <property type="entry name" value="TamB_C"/>
</dbReference>
<dbReference type="RefSeq" id="WP_346245519.1">
    <property type="nucleotide sequence ID" value="NZ_JBDIZK010000002.1"/>
</dbReference>
<gene>
    <name evidence="8" type="ORF">TPR58_05030</name>
</gene>
<dbReference type="EMBL" id="JBDIZK010000002">
    <property type="protein sequence ID" value="MEN3746520.1"/>
    <property type="molecule type" value="Genomic_DNA"/>
</dbReference>
<organism evidence="8 9">
    <name type="scientific">Sphingomonas rustica</name>
    <dbReference type="NCBI Taxonomy" id="3103142"/>
    <lineage>
        <taxon>Bacteria</taxon>
        <taxon>Pseudomonadati</taxon>
        <taxon>Pseudomonadota</taxon>
        <taxon>Alphaproteobacteria</taxon>
        <taxon>Sphingomonadales</taxon>
        <taxon>Sphingomonadaceae</taxon>
        <taxon>Sphingomonas</taxon>
    </lineage>
</organism>
<feature type="transmembrane region" description="Helical" evidence="6">
    <location>
        <begin position="38"/>
        <end position="57"/>
    </location>
</feature>
<feature type="region of interest" description="Disordered" evidence="5">
    <location>
        <begin position="1"/>
        <end position="21"/>
    </location>
</feature>
<keyword evidence="4 6" id="KW-0472">Membrane</keyword>
<feature type="domain" description="Translocation and assembly module TamB C-terminal" evidence="7">
    <location>
        <begin position="1077"/>
        <end position="1418"/>
    </location>
</feature>
<evidence type="ECO:0000256" key="5">
    <source>
        <dbReference type="SAM" id="MobiDB-lite"/>
    </source>
</evidence>
<comment type="subcellular location">
    <subcellularLocation>
        <location evidence="1">Membrane</location>
        <topology evidence="1">Single-pass membrane protein</topology>
    </subcellularLocation>
</comment>
<dbReference type="Proteomes" id="UP001427805">
    <property type="component" value="Unassembled WGS sequence"/>
</dbReference>
<sequence>MATDEPRITETTDSVDDSPTETVVVRERRSLAGRVAKWLGIVIAVLGVLVVGAMLGINTGPGRDLLARQLSNYTLESGLNVRVGRIDGSIYGAMVLRDVQVRDSKGTFASADELALDWRPFEFLSNHVDIRSLTSPLVRLDRLPELKPTPSDPNAPTLPNIAIDVAKLDIARIEIGSAITGQRHIATLKGKAHLAGGRAQIDADAGTLAGPGIAGGDRALVKIDAVPDRNQLDIDMRVNGPAGGFITGLAGLDKPVTLAVGGKGSWSNWNGKAVGTLGGETIADLTVAARSGTYSVRGTANPGLYMEGPVERLGAPRVEVALDVAWDDRRADTKLHLRSKALDVTANGMLDFARSQFGNFRTEAMLLTPGAIADNVNGRDVRFSMLLNGQFARPVVDYKLQAASLGFGEMRAERLYAEGKARVDADRILVPVKARAARVAGLNAAVGGLVTNLTIDGDLAISGDQILSDNLKLRSDRIAATAVVVADISEGRYTGALKGRVNDYEIDGIGVVNLTTDAKLYAAPGGGWGIRGQVAGQSARIYSDGVREFLGGNAVASAQVGFDQNGIITFSNVRMNAPKFRITNGSGRYDPKGALALTADAVSTEYGPITARVTGSLTAPTIALRVARPGLGIGLVDLEAVVKGTPSGAYAIDAKGGTDYGPFTANVLIETANRLAVEIRAARFAGMDITGRIQQTAAGPFEGRVDFSGSGVNGNARLSAQGELQRADFDARATNAQIPGMAALSIGRAIVTGSVVLADTPEIVADAQVAALRSGAFTVKTARVKVNYKGSNGTAQAYIDGSSGVPFNLAVNARLNPNEWLVALNGRGSGVGFRTPDGAPARIALEQERFRLLPTRLNFDRGTARIAGTYGDGMSLQLRVDQVDLAVVNALVPGLGVGGKATGSVDFAQAEGSDFPTANMRIEVSDFTRASVSQVSETVNMILVGKLGAGGAETRALIRRGSTTVGRVVANLRPVPGGPGSWTERLMAAPLSGGLRYNGPGSVLFSLAGLAGQHVEGPVGIAADFSGSVQSPDLRGVVRASNLTYENETFGTRLSKMSIDGRFTDDQLVVNDVSAVAGDGTLKAKGTIGLSSSQGFPMDVTADFNNARLARSESLGATATGQIRVIRDSQGNRIQGRLDIPEARYEIVLQGAADVPVLTGVRRKTDVFETQEQRAEAEKMGLWNLDLRVSADNQLFVSGMGLESEWRATMFVRGTSAAPRITGSAEVVRGTYEFAGRRFTLSRGNVNFQGSQLTNPTIDIAATTTAEGVTAILNISGTAQQPRISFTSTPSLPQEEVLSRILFGSSVTNLSAVEALQLASSLNSLRGGGGGLNPLGKLRSATGIDRLRVLAADDKTGRGTALAAGQYITDDIYIEVITDARGFAATQLEVALTKSLSILSQTGSFGGSSVSLRYSRDY</sequence>